<name>A0A369J2Z5_HYPMA</name>
<dbReference type="OrthoDB" id="2788229at2759"/>
<accession>A0A369J2Z5</accession>
<comment type="caution">
    <text evidence="1">The sequence shown here is derived from an EMBL/GenBank/DDBJ whole genome shotgun (WGS) entry which is preliminary data.</text>
</comment>
<organism evidence="1 2">
    <name type="scientific">Hypsizygus marmoreus</name>
    <name type="common">White beech mushroom</name>
    <name type="synonym">Agaricus marmoreus</name>
    <dbReference type="NCBI Taxonomy" id="39966"/>
    <lineage>
        <taxon>Eukaryota</taxon>
        <taxon>Fungi</taxon>
        <taxon>Dikarya</taxon>
        <taxon>Basidiomycota</taxon>
        <taxon>Agaricomycotina</taxon>
        <taxon>Agaricomycetes</taxon>
        <taxon>Agaricomycetidae</taxon>
        <taxon>Agaricales</taxon>
        <taxon>Tricholomatineae</taxon>
        <taxon>Lyophyllaceae</taxon>
        <taxon>Hypsizygus</taxon>
    </lineage>
</organism>
<dbReference type="Proteomes" id="UP000076154">
    <property type="component" value="Unassembled WGS sequence"/>
</dbReference>
<dbReference type="AlphaFoldDB" id="A0A369J2Z5"/>
<evidence type="ECO:0000313" key="2">
    <source>
        <dbReference type="Proteomes" id="UP000076154"/>
    </source>
</evidence>
<reference evidence="1" key="1">
    <citation type="submission" date="2018-04" db="EMBL/GenBank/DDBJ databases">
        <title>Whole genome sequencing of Hypsizygus marmoreus.</title>
        <authorList>
            <person name="Choi I.-G."/>
            <person name="Min B."/>
            <person name="Kim J.-G."/>
            <person name="Kim S."/>
            <person name="Oh Y.-L."/>
            <person name="Kong W.-S."/>
            <person name="Park H."/>
            <person name="Jeong J."/>
            <person name="Song E.-S."/>
        </authorList>
    </citation>
    <scope>NUCLEOTIDE SEQUENCE [LARGE SCALE GENOMIC DNA]</scope>
    <source>
        <strain evidence="1">51987-8</strain>
    </source>
</reference>
<evidence type="ECO:0008006" key="3">
    <source>
        <dbReference type="Google" id="ProtNLM"/>
    </source>
</evidence>
<keyword evidence="2" id="KW-1185">Reference proteome</keyword>
<evidence type="ECO:0000313" key="1">
    <source>
        <dbReference type="EMBL" id="RDB16401.1"/>
    </source>
</evidence>
<gene>
    <name evidence="1" type="ORF">Hypma_002960</name>
</gene>
<proteinExistence type="predicted"/>
<dbReference type="InParanoid" id="A0A369J2Z5"/>
<protein>
    <recommendedName>
        <fullName evidence="3">F-box domain-containing protein</fullName>
    </recommendedName>
</protein>
<dbReference type="EMBL" id="LUEZ02000124">
    <property type="protein sequence ID" value="RDB16401.1"/>
    <property type="molecule type" value="Genomic_DNA"/>
</dbReference>
<sequence>MDEQTELPLEIFDKIVENVSKDRRILMNCALASRALLSSSRRHLFASICLDDHKRCDGLYVLLTESSTLSTYIHNLTILIYRTQLSPKPGWLSMNTMLPGVLDMLTSLRSCSLYIFNGNEWKDIDPQITAALFQTFTLPSLSSIDIIGLYGIPNTFFNIPATVERLKLKSVSFERVLDTVDHPTCSLSFKSLDFDPGVRGPHIAQSHKIISAIAANPDSCFSRVADLRVYVSRENFPIFRPILNAAARSLTSLELDHVYGNLAASGGRPLDAFQFNLANFMNITRLSFSISMYYITSSDLQSTIFTSSQDLITILASSASTLARIETLTIMFIPKDLHSSYDISMAKYFSHVDVWGQLDETICRQGSTMELRVDVILRMPMYKLVQLIETKKEWQEAMRGKFPTLEKRGALTLNAESSLPGFDGEYQT</sequence>